<evidence type="ECO:0000313" key="3">
    <source>
        <dbReference type="RefSeq" id="XP_022956435.1"/>
    </source>
</evidence>
<dbReference type="RefSeq" id="XP_022956435.1">
    <property type="nucleotide sequence ID" value="XM_023100667.1"/>
</dbReference>
<evidence type="ECO:0000256" key="1">
    <source>
        <dbReference type="SAM" id="MobiDB-lite"/>
    </source>
</evidence>
<gene>
    <name evidence="3" type="primary">LOC111458168</name>
</gene>
<feature type="compositionally biased region" description="Polar residues" evidence="1">
    <location>
        <begin position="194"/>
        <end position="203"/>
    </location>
</feature>
<dbReference type="GeneID" id="111458168"/>
<feature type="region of interest" description="Disordered" evidence="1">
    <location>
        <begin position="188"/>
        <end position="290"/>
    </location>
</feature>
<feature type="compositionally biased region" description="Basic and acidic residues" evidence="1">
    <location>
        <begin position="239"/>
        <end position="271"/>
    </location>
</feature>
<protein>
    <submittedName>
        <fullName evidence="3">Uncharacterized protein LOC111458168</fullName>
    </submittedName>
</protein>
<reference evidence="3" key="1">
    <citation type="submission" date="2025-08" db="UniProtKB">
        <authorList>
            <consortium name="RefSeq"/>
        </authorList>
    </citation>
    <scope>IDENTIFICATION</scope>
    <source>
        <tissue evidence="3">Young leaves</tissue>
    </source>
</reference>
<sequence>MEQFHYSSQRREEPEDFNLREWPVKGRFKCENTSSRRFSGSYLRSLREDGRSFRSNITISSTASSPGYYSMRDEIDPSTYSFTAAIKALQAKSRYNMWESLSPDQFSLNSKWYEAEKYICNPLSGEVPMECLSAKTLSARSFRNFSSRITMSAPLVYSTKSRQHHERPITFPQEEAVNRYPIPEKKVEGMTKDVGTQSTPPERSSTCPSPASTPPMVTSLKACGKEETNSPNSCSTQTKKSEEGVTIKASKEKEMTKGEKGDRNSAKEQRWRQGGCLSWMRTRQTDKHKTRTKNFLPHLNLKGC</sequence>
<evidence type="ECO:0000313" key="2">
    <source>
        <dbReference type="Proteomes" id="UP000504609"/>
    </source>
</evidence>
<dbReference type="PANTHER" id="PTHR36748">
    <property type="entry name" value="MENTAL RETARDATION GTPASE ACTIVATING PROTEIN"/>
    <property type="match status" value="1"/>
</dbReference>
<feature type="compositionally biased region" description="Polar residues" evidence="1">
    <location>
        <begin position="229"/>
        <end position="238"/>
    </location>
</feature>
<accession>A0A6J1GXS5</accession>
<dbReference type="Proteomes" id="UP000504609">
    <property type="component" value="Unplaced"/>
</dbReference>
<proteinExistence type="predicted"/>
<dbReference type="KEGG" id="cmos:111458168"/>
<dbReference type="PANTHER" id="PTHR36748:SF3">
    <property type="entry name" value="MENTAL RETARDATION GTPASE ACTIVATING PROTEIN"/>
    <property type="match status" value="1"/>
</dbReference>
<organism evidence="2 3">
    <name type="scientific">Cucurbita moschata</name>
    <name type="common">Winter crookneck squash</name>
    <name type="synonym">Cucurbita pepo var. moschata</name>
    <dbReference type="NCBI Taxonomy" id="3662"/>
    <lineage>
        <taxon>Eukaryota</taxon>
        <taxon>Viridiplantae</taxon>
        <taxon>Streptophyta</taxon>
        <taxon>Embryophyta</taxon>
        <taxon>Tracheophyta</taxon>
        <taxon>Spermatophyta</taxon>
        <taxon>Magnoliopsida</taxon>
        <taxon>eudicotyledons</taxon>
        <taxon>Gunneridae</taxon>
        <taxon>Pentapetalae</taxon>
        <taxon>rosids</taxon>
        <taxon>fabids</taxon>
        <taxon>Cucurbitales</taxon>
        <taxon>Cucurbitaceae</taxon>
        <taxon>Cucurbiteae</taxon>
        <taxon>Cucurbita</taxon>
    </lineage>
</organism>
<dbReference type="AlphaFoldDB" id="A0A6J1GXS5"/>
<keyword evidence="2" id="KW-1185">Reference proteome</keyword>
<name>A0A6J1GXS5_CUCMO</name>